<keyword evidence="4" id="KW-1185">Reference proteome</keyword>
<dbReference type="AlphaFoldDB" id="A0A6A6VUR3"/>
<evidence type="ECO:0000256" key="1">
    <source>
        <dbReference type="ARBA" id="ARBA00009884"/>
    </source>
</evidence>
<dbReference type="Proteomes" id="UP000799437">
    <property type="component" value="Unassembled WGS sequence"/>
</dbReference>
<dbReference type="PANTHER" id="PTHR11679">
    <property type="entry name" value="VESICLE PROTEIN SORTING-ASSOCIATED"/>
    <property type="match status" value="1"/>
</dbReference>
<dbReference type="InterPro" id="IPR027482">
    <property type="entry name" value="Sec1-like_dom2"/>
</dbReference>
<dbReference type="InterPro" id="IPR043154">
    <property type="entry name" value="Sec-1-like_dom1"/>
</dbReference>
<evidence type="ECO:0000313" key="3">
    <source>
        <dbReference type="EMBL" id="KAF2754302.1"/>
    </source>
</evidence>
<dbReference type="Gene3D" id="1.25.40.850">
    <property type="match status" value="1"/>
</dbReference>
<feature type="region of interest" description="Disordered" evidence="2">
    <location>
        <begin position="273"/>
        <end position="296"/>
    </location>
</feature>
<dbReference type="Gene3D" id="3.40.50.2060">
    <property type="match status" value="1"/>
</dbReference>
<proteinExistence type="inferred from homology"/>
<reference evidence="3" key="1">
    <citation type="journal article" date="2020" name="Stud. Mycol.">
        <title>101 Dothideomycetes genomes: a test case for predicting lifestyles and emergence of pathogens.</title>
        <authorList>
            <person name="Haridas S."/>
            <person name="Albert R."/>
            <person name="Binder M."/>
            <person name="Bloem J."/>
            <person name="Labutti K."/>
            <person name="Salamov A."/>
            <person name="Andreopoulos B."/>
            <person name="Baker S."/>
            <person name="Barry K."/>
            <person name="Bills G."/>
            <person name="Bluhm B."/>
            <person name="Cannon C."/>
            <person name="Castanera R."/>
            <person name="Culley D."/>
            <person name="Daum C."/>
            <person name="Ezra D."/>
            <person name="Gonzalez J."/>
            <person name="Henrissat B."/>
            <person name="Kuo A."/>
            <person name="Liang C."/>
            <person name="Lipzen A."/>
            <person name="Lutzoni F."/>
            <person name="Magnuson J."/>
            <person name="Mondo S."/>
            <person name="Nolan M."/>
            <person name="Ohm R."/>
            <person name="Pangilinan J."/>
            <person name="Park H.-J."/>
            <person name="Ramirez L."/>
            <person name="Alfaro M."/>
            <person name="Sun H."/>
            <person name="Tritt A."/>
            <person name="Yoshinaga Y."/>
            <person name="Zwiers L.-H."/>
            <person name="Turgeon B."/>
            <person name="Goodwin S."/>
            <person name="Spatafora J."/>
            <person name="Crous P."/>
            <person name="Grigoriev I."/>
        </authorList>
    </citation>
    <scope>NUCLEOTIDE SEQUENCE</scope>
    <source>
        <strain evidence="3">CBS 121739</strain>
    </source>
</reference>
<organism evidence="3 4">
    <name type="scientific">Pseudovirgaria hyperparasitica</name>
    <dbReference type="NCBI Taxonomy" id="470096"/>
    <lineage>
        <taxon>Eukaryota</taxon>
        <taxon>Fungi</taxon>
        <taxon>Dikarya</taxon>
        <taxon>Ascomycota</taxon>
        <taxon>Pezizomycotina</taxon>
        <taxon>Dothideomycetes</taxon>
        <taxon>Dothideomycetes incertae sedis</taxon>
        <taxon>Acrospermales</taxon>
        <taxon>Acrospermaceae</taxon>
        <taxon>Pseudovirgaria</taxon>
    </lineage>
</organism>
<sequence length="656" mass="71486">MAPHAAIGSSDIAEKARRSLLQLLEGVRGKKNLVLEKALAGPINLLVKVSTLQEYGVEKIFFLENHNLNSSQRNVVFLARGENSKIVLEIAAQIKKLRQESQTDHEFFIFWIPRRTLVSDQLLEAEGVLGETSIFEYPLHFMPLADDVLSLELEDAFGDLYLRKDPKSVFLSAKALMLLQQQHGLFPRITGKGDNAKRLADLLLRMRQELSAGEDNADVGNSFLGLTPSSSIESLIIIDRESDFATPLMTQLTYEGLLDEVFTIQSNQTEIDTSIIGPAPGSQQQQGSQSAAAPQGLKRKIQLDQKDPLYSTLVDANFATVGPILNTVARRLQASYDSKQIANKGISELKDFVAKLPGFQSEQGSLKLHTSLAEEVKKYTMAEQFSRSLEVQQNIAAGADPSSQHETIEELIARALPLPTVLRLLCLESVMSAGIKAKELDAFKRDIIHAYGPQHILTLSALEKIGLLTVRGGPLGGGASAKPGSTTNFNTARKHLKLIVDEVNESTPEDVAYVYSGYAPLSVRLVQCILQKSVVAGLAEKRGVSASTLGLSTGWKPFEDAVKQVRGVAFDEVQRGEEKAVRARQILNGSAGAEGKTVVVFYLGGICRAEIAALRFVGKKLREEGKGRRLVICTTGIVSGDGIIKSAVEEGKFEVK</sequence>
<dbReference type="InterPro" id="IPR043127">
    <property type="entry name" value="Sec-1-like_dom3a"/>
</dbReference>
<dbReference type="Gene3D" id="3.40.50.1910">
    <property type="match status" value="1"/>
</dbReference>
<dbReference type="GO" id="GO:0016192">
    <property type="term" value="P:vesicle-mediated transport"/>
    <property type="evidence" value="ECO:0007669"/>
    <property type="project" value="InterPro"/>
</dbReference>
<gene>
    <name evidence="3" type="ORF">EJ05DRAFT_504396</name>
</gene>
<comment type="similarity">
    <text evidence="1">Belongs to the STXBP/unc-18/SEC1 family.</text>
</comment>
<dbReference type="Gene3D" id="3.90.830.10">
    <property type="entry name" value="Syntaxin Binding Protein 1, Chain A, domain 2"/>
    <property type="match status" value="1"/>
</dbReference>
<protein>
    <submittedName>
        <fullName evidence="3">Putative vacuolar sorting protein</fullName>
    </submittedName>
</protein>
<dbReference type="Pfam" id="PF00995">
    <property type="entry name" value="Sec1"/>
    <property type="match status" value="1"/>
</dbReference>
<dbReference type="GeneID" id="54488618"/>
<dbReference type="OrthoDB" id="10262287at2759"/>
<dbReference type="InterPro" id="IPR001619">
    <property type="entry name" value="Sec1-like"/>
</dbReference>
<dbReference type="InterPro" id="IPR043155">
    <property type="entry name" value="VPS33_dom3b"/>
</dbReference>
<dbReference type="SUPFAM" id="SSF56815">
    <property type="entry name" value="Sec1/munc18-like (SM) proteins"/>
    <property type="match status" value="1"/>
</dbReference>
<feature type="compositionally biased region" description="Low complexity" evidence="2">
    <location>
        <begin position="277"/>
        <end position="296"/>
    </location>
</feature>
<evidence type="ECO:0000256" key="2">
    <source>
        <dbReference type="SAM" id="MobiDB-lite"/>
    </source>
</evidence>
<accession>A0A6A6VUR3</accession>
<dbReference type="EMBL" id="ML996581">
    <property type="protein sequence ID" value="KAF2754302.1"/>
    <property type="molecule type" value="Genomic_DNA"/>
</dbReference>
<dbReference type="InterPro" id="IPR036045">
    <property type="entry name" value="Sec1-like_sf"/>
</dbReference>
<dbReference type="RefSeq" id="XP_033596753.1">
    <property type="nucleotide sequence ID" value="XM_033747564.1"/>
</dbReference>
<name>A0A6A6VUR3_9PEZI</name>
<evidence type="ECO:0000313" key="4">
    <source>
        <dbReference type="Proteomes" id="UP000799437"/>
    </source>
</evidence>